<evidence type="ECO:0000256" key="9">
    <source>
        <dbReference type="SAM" id="MobiDB-lite"/>
    </source>
</evidence>
<accession>A0A8H7Q999</accession>
<comment type="caution">
    <text evidence="11">The sequence shown here is derived from an EMBL/GenBank/DDBJ whole genome shotgun (WGS) entry which is preliminary data.</text>
</comment>
<keyword evidence="4" id="KW-0597">Phosphoprotein</keyword>
<sequence>MAAPSPTLSSAELGHNQHHGVDNQTYGDEKVTPSPYEGEDVSNPDHLAEKEPEQVLASRNSMLGKMYQRFFSMGVEARGVERVLEDDRDPKNAINNLLMWFSVNTVLTTIPIGALGQAVFSLTLPHTIATIFCFTALGCITTAFIATLGPQTGCRTMVISRFSFGYAGGVILSIFNILTQLGFSVTCVVLGGQTLASINNTLPLTAGIIIVALCALIICFFGYDLLHIYERYAYIVITIIVIMLFALGGSSPAGYDLVAQSANEPTGANLAANILSFGGIMFGAVSGWSPVAADFNMRLPADTSPTYVFILTFFGVYIPVVFVSILGACLMTIQNPDYVAAYADNGMGALLSQTFSPWGGGGKFLMVVLSLSVIANNVPNTYSAALSIQALGKPFQRIPRFLWTVLVFLIYTIAGVIGRESFSAILSNLLSILSYWTAFFVVVVAEEHFLFRRPSQGGYNLDDYATPSKLPVGIAGIIAGMCGIAGAVIGMSQVYYTGPVAILIGDEFGGDLGFELAAVFAGVVYPPLRWLERRHFGR</sequence>
<protein>
    <recommendedName>
        <fullName evidence="13">Purine-cytosine permease</fullName>
    </recommendedName>
</protein>
<keyword evidence="7 8" id="KW-0472">Membrane</keyword>
<feature type="transmembrane region" description="Helical" evidence="10">
    <location>
        <begin position="126"/>
        <end position="149"/>
    </location>
</feature>
<evidence type="ECO:0000256" key="6">
    <source>
        <dbReference type="ARBA" id="ARBA00022989"/>
    </source>
</evidence>
<dbReference type="AlphaFoldDB" id="A0A8H7Q999"/>
<evidence type="ECO:0000313" key="12">
    <source>
        <dbReference type="Proteomes" id="UP000612746"/>
    </source>
</evidence>
<evidence type="ECO:0000256" key="8">
    <source>
        <dbReference type="PIRNR" id="PIRNR002744"/>
    </source>
</evidence>
<dbReference type="InterPro" id="IPR001248">
    <property type="entry name" value="Pur-cyt_permease"/>
</dbReference>
<reference evidence="11" key="1">
    <citation type="submission" date="2020-12" db="EMBL/GenBank/DDBJ databases">
        <title>Metabolic potential, ecology and presence of endohyphal bacteria is reflected in genomic diversity of Mucoromycotina.</title>
        <authorList>
            <person name="Muszewska A."/>
            <person name="Okrasinska A."/>
            <person name="Steczkiewicz K."/>
            <person name="Drgas O."/>
            <person name="Orlowska M."/>
            <person name="Perlinska-Lenart U."/>
            <person name="Aleksandrzak-Piekarczyk T."/>
            <person name="Szatraj K."/>
            <person name="Zielenkiewicz U."/>
            <person name="Pilsyk S."/>
            <person name="Malc E."/>
            <person name="Mieczkowski P."/>
            <person name="Kruszewska J.S."/>
            <person name="Biernat P."/>
            <person name="Pawlowska J."/>
        </authorList>
    </citation>
    <scope>NUCLEOTIDE SEQUENCE</scope>
    <source>
        <strain evidence="11">WA0000051536</strain>
    </source>
</reference>
<feature type="compositionally biased region" description="Polar residues" evidence="9">
    <location>
        <begin position="1"/>
        <end position="10"/>
    </location>
</feature>
<feature type="transmembrane region" description="Helical" evidence="10">
    <location>
        <begin position="270"/>
        <end position="295"/>
    </location>
</feature>
<feature type="transmembrane region" description="Helical" evidence="10">
    <location>
        <begin position="508"/>
        <end position="528"/>
    </location>
</feature>
<keyword evidence="3 8" id="KW-0813">Transport</keyword>
<feature type="transmembrane region" description="Helical" evidence="10">
    <location>
        <begin position="307"/>
        <end position="333"/>
    </location>
</feature>
<evidence type="ECO:0000256" key="7">
    <source>
        <dbReference type="ARBA" id="ARBA00023136"/>
    </source>
</evidence>
<evidence type="ECO:0000256" key="2">
    <source>
        <dbReference type="ARBA" id="ARBA00008974"/>
    </source>
</evidence>
<dbReference type="Pfam" id="PF02133">
    <property type="entry name" value="Transp_cyt_pur"/>
    <property type="match status" value="1"/>
</dbReference>
<keyword evidence="6 10" id="KW-1133">Transmembrane helix</keyword>
<dbReference type="PIRSF" id="PIRSF002744">
    <property type="entry name" value="Pur-cyt_permease"/>
    <property type="match status" value="1"/>
</dbReference>
<dbReference type="PANTHER" id="PTHR31806">
    <property type="entry name" value="PURINE-CYTOSINE PERMEASE FCY2-RELATED"/>
    <property type="match status" value="1"/>
</dbReference>
<feature type="transmembrane region" description="Helical" evidence="10">
    <location>
        <begin position="232"/>
        <end position="250"/>
    </location>
</feature>
<dbReference type="Proteomes" id="UP000612746">
    <property type="component" value="Unassembled WGS sequence"/>
</dbReference>
<evidence type="ECO:0000256" key="4">
    <source>
        <dbReference type="ARBA" id="ARBA00022553"/>
    </source>
</evidence>
<dbReference type="InterPro" id="IPR026030">
    <property type="entry name" value="Pur-cyt_permease_Fcy2/21/22"/>
</dbReference>
<evidence type="ECO:0000313" key="11">
    <source>
        <dbReference type="EMBL" id="KAG2188208.1"/>
    </source>
</evidence>
<gene>
    <name evidence="11" type="ORF">INT44_000960</name>
</gene>
<dbReference type="GO" id="GO:0015851">
    <property type="term" value="P:nucleobase transport"/>
    <property type="evidence" value="ECO:0007669"/>
    <property type="project" value="UniProtKB-ARBA"/>
</dbReference>
<dbReference type="Gene3D" id="1.10.4160.10">
    <property type="entry name" value="Hydantoin permease"/>
    <property type="match status" value="1"/>
</dbReference>
<organism evidence="11 12">
    <name type="scientific">Umbelopsis vinacea</name>
    <dbReference type="NCBI Taxonomy" id="44442"/>
    <lineage>
        <taxon>Eukaryota</taxon>
        <taxon>Fungi</taxon>
        <taxon>Fungi incertae sedis</taxon>
        <taxon>Mucoromycota</taxon>
        <taxon>Mucoromycotina</taxon>
        <taxon>Umbelopsidomycetes</taxon>
        <taxon>Umbelopsidales</taxon>
        <taxon>Umbelopsidaceae</taxon>
        <taxon>Umbelopsis</taxon>
    </lineage>
</organism>
<keyword evidence="12" id="KW-1185">Reference proteome</keyword>
<proteinExistence type="inferred from homology"/>
<name>A0A8H7Q999_9FUNG</name>
<dbReference type="FunFam" id="1.10.4160.10:FF:000002">
    <property type="entry name" value="Purine-cytosine permease fcyB"/>
    <property type="match status" value="1"/>
</dbReference>
<feature type="transmembrane region" description="Helical" evidence="10">
    <location>
        <begin position="429"/>
        <end position="451"/>
    </location>
</feature>
<evidence type="ECO:0000256" key="3">
    <source>
        <dbReference type="ARBA" id="ARBA00022448"/>
    </source>
</evidence>
<feature type="transmembrane region" description="Helical" evidence="10">
    <location>
        <begin position="472"/>
        <end position="496"/>
    </location>
</feature>
<dbReference type="PANTHER" id="PTHR31806:SF1">
    <property type="entry name" value="PURINE-CYTOSINE PERMEASE FCY2-RELATED"/>
    <property type="match status" value="1"/>
</dbReference>
<keyword evidence="5 10" id="KW-0812">Transmembrane</keyword>
<evidence type="ECO:0008006" key="13">
    <source>
        <dbReference type="Google" id="ProtNLM"/>
    </source>
</evidence>
<evidence type="ECO:0000256" key="10">
    <source>
        <dbReference type="SAM" id="Phobius"/>
    </source>
</evidence>
<feature type="transmembrane region" description="Helical" evidence="10">
    <location>
        <begin position="204"/>
        <end position="225"/>
    </location>
</feature>
<evidence type="ECO:0000256" key="1">
    <source>
        <dbReference type="ARBA" id="ARBA00004141"/>
    </source>
</evidence>
<feature type="transmembrane region" description="Helical" evidence="10">
    <location>
        <begin position="97"/>
        <end position="120"/>
    </location>
</feature>
<comment type="subcellular location">
    <subcellularLocation>
        <location evidence="1">Membrane</location>
        <topology evidence="1">Multi-pass membrane protein</topology>
    </subcellularLocation>
</comment>
<feature type="transmembrane region" description="Helical" evidence="10">
    <location>
        <begin position="364"/>
        <end position="388"/>
    </location>
</feature>
<evidence type="ECO:0000256" key="5">
    <source>
        <dbReference type="ARBA" id="ARBA00022692"/>
    </source>
</evidence>
<dbReference type="GO" id="GO:0005886">
    <property type="term" value="C:plasma membrane"/>
    <property type="evidence" value="ECO:0007669"/>
    <property type="project" value="TreeGrafter"/>
</dbReference>
<feature type="transmembrane region" description="Helical" evidence="10">
    <location>
        <begin position="170"/>
        <end position="192"/>
    </location>
</feature>
<feature type="region of interest" description="Disordered" evidence="9">
    <location>
        <begin position="1"/>
        <end position="53"/>
    </location>
</feature>
<dbReference type="EMBL" id="JAEPRA010000002">
    <property type="protein sequence ID" value="KAG2188208.1"/>
    <property type="molecule type" value="Genomic_DNA"/>
</dbReference>
<dbReference type="OrthoDB" id="2116389at2759"/>
<dbReference type="GO" id="GO:0022857">
    <property type="term" value="F:transmembrane transporter activity"/>
    <property type="evidence" value="ECO:0007669"/>
    <property type="project" value="InterPro"/>
</dbReference>
<feature type="transmembrane region" description="Helical" evidence="10">
    <location>
        <begin position="400"/>
        <end position="417"/>
    </location>
</feature>
<comment type="similarity">
    <text evidence="2 8">Belongs to the purine-cytosine permease (2.A.39) family.</text>
</comment>